<dbReference type="Gene3D" id="1.10.10.10">
    <property type="entry name" value="Winged helix-like DNA-binding domain superfamily/Winged helix DNA-binding domain"/>
    <property type="match status" value="1"/>
</dbReference>
<gene>
    <name evidence="6" type="ORF">EHYA_08802</name>
</gene>
<keyword evidence="4" id="KW-0804">Transcription</keyword>
<evidence type="ECO:0000256" key="1">
    <source>
        <dbReference type="ARBA" id="ARBA00010641"/>
    </source>
</evidence>
<proteinExistence type="inferred from homology"/>
<dbReference type="Proteomes" id="UP000286931">
    <property type="component" value="Unassembled WGS sequence"/>
</dbReference>
<dbReference type="GO" id="GO:0016987">
    <property type="term" value="F:sigma factor activity"/>
    <property type="evidence" value="ECO:0007669"/>
    <property type="project" value="UniProtKB-KW"/>
</dbReference>
<reference evidence="6 7" key="1">
    <citation type="submission" date="2018-12" db="EMBL/GenBank/DDBJ databases">
        <title>Draft genome sequence of Embleya hyalina NBRC 13850T.</title>
        <authorList>
            <person name="Komaki H."/>
            <person name="Hosoyama A."/>
            <person name="Kimura A."/>
            <person name="Ichikawa N."/>
            <person name="Tamura T."/>
        </authorList>
    </citation>
    <scope>NUCLEOTIDE SEQUENCE [LARGE SCALE GENOMIC DNA]</scope>
    <source>
        <strain evidence="6 7">NBRC 13850</strain>
    </source>
</reference>
<dbReference type="InterPro" id="IPR013249">
    <property type="entry name" value="RNA_pol_sigma70_r4_t2"/>
</dbReference>
<comment type="similarity">
    <text evidence="1">Belongs to the sigma-70 factor family. ECF subfamily.</text>
</comment>
<dbReference type="AlphaFoldDB" id="A0A401Z2F1"/>
<evidence type="ECO:0000256" key="4">
    <source>
        <dbReference type="ARBA" id="ARBA00023163"/>
    </source>
</evidence>
<dbReference type="SUPFAM" id="SSF88659">
    <property type="entry name" value="Sigma3 and sigma4 domains of RNA polymerase sigma factors"/>
    <property type="match status" value="1"/>
</dbReference>
<dbReference type="EMBL" id="BIFH01000044">
    <property type="protein sequence ID" value="GCE01063.1"/>
    <property type="molecule type" value="Genomic_DNA"/>
</dbReference>
<name>A0A401Z2F1_9ACTN</name>
<evidence type="ECO:0000313" key="6">
    <source>
        <dbReference type="EMBL" id="GCE01063.1"/>
    </source>
</evidence>
<keyword evidence="7" id="KW-1185">Reference proteome</keyword>
<dbReference type="GO" id="GO:0003677">
    <property type="term" value="F:DNA binding"/>
    <property type="evidence" value="ECO:0007669"/>
    <property type="project" value="InterPro"/>
</dbReference>
<accession>A0A401Z2F1</accession>
<feature type="domain" description="RNA polymerase sigma factor 70 region 4 type 2" evidence="5">
    <location>
        <begin position="49"/>
        <end position="82"/>
    </location>
</feature>
<keyword evidence="2" id="KW-0805">Transcription regulation</keyword>
<evidence type="ECO:0000256" key="2">
    <source>
        <dbReference type="ARBA" id="ARBA00023015"/>
    </source>
</evidence>
<dbReference type="GO" id="GO:0006352">
    <property type="term" value="P:DNA-templated transcription initiation"/>
    <property type="evidence" value="ECO:0007669"/>
    <property type="project" value="InterPro"/>
</dbReference>
<dbReference type="RefSeq" id="WP_126642726.1">
    <property type="nucleotide sequence ID" value="NZ_BIFH01000044.1"/>
</dbReference>
<dbReference type="InterPro" id="IPR013324">
    <property type="entry name" value="RNA_pol_sigma_r3/r4-like"/>
</dbReference>
<protein>
    <recommendedName>
        <fullName evidence="5">RNA polymerase sigma factor 70 region 4 type 2 domain-containing protein</fullName>
    </recommendedName>
</protein>
<sequence length="88" mass="9755">MDLALGLDPELDRWAVDGLDHEGPEDAVASRDFVSRYVGALADAIDRTIVESVVQGYTHAEIATRTGLSPEAVNSRIHRLRQAQRRRT</sequence>
<evidence type="ECO:0000259" key="5">
    <source>
        <dbReference type="Pfam" id="PF08281"/>
    </source>
</evidence>
<evidence type="ECO:0000313" key="7">
    <source>
        <dbReference type="Proteomes" id="UP000286931"/>
    </source>
</evidence>
<organism evidence="6 7">
    <name type="scientific">Embleya hyalina</name>
    <dbReference type="NCBI Taxonomy" id="516124"/>
    <lineage>
        <taxon>Bacteria</taxon>
        <taxon>Bacillati</taxon>
        <taxon>Actinomycetota</taxon>
        <taxon>Actinomycetes</taxon>
        <taxon>Kitasatosporales</taxon>
        <taxon>Streptomycetaceae</taxon>
        <taxon>Embleya</taxon>
    </lineage>
</organism>
<keyword evidence="3" id="KW-0731">Sigma factor</keyword>
<comment type="caution">
    <text evidence="6">The sequence shown here is derived from an EMBL/GenBank/DDBJ whole genome shotgun (WGS) entry which is preliminary data.</text>
</comment>
<evidence type="ECO:0000256" key="3">
    <source>
        <dbReference type="ARBA" id="ARBA00023082"/>
    </source>
</evidence>
<dbReference type="Pfam" id="PF08281">
    <property type="entry name" value="Sigma70_r4_2"/>
    <property type="match status" value="1"/>
</dbReference>
<dbReference type="InterPro" id="IPR036388">
    <property type="entry name" value="WH-like_DNA-bd_sf"/>
</dbReference>